<keyword evidence="2" id="KW-1185">Reference proteome</keyword>
<dbReference type="Proteomes" id="UP000829398">
    <property type="component" value="Chromosome 7"/>
</dbReference>
<comment type="caution">
    <text evidence="1">The sequence shown here is derived from an EMBL/GenBank/DDBJ whole genome shotgun (WGS) entry which is preliminary data.</text>
</comment>
<gene>
    <name evidence="1" type="ORF">KPL71_021931</name>
</gene>
<sequence>MVRDDLYITVPSFFRCPISLDVMKSPVSLCTGVTYDRASIQRWLDSGNNTCPATMQVLQSKEFVPNRTLQRLIQIWSDSVQHRVDSSESATRRPVVLSQDEVKDIIRVAISKNEDFSENLTKIVAFAKESDENKTFLAKFDGLVVMLVEILSNVNDVNMLKQVIRVLDLILNKIEDQQHLMNLILKRDQDCLNSLLLVLKQQESVDSRIESLRLLEFIAGDADSKVKIAERDGLLAETVKSLSLDSDRRLIEASLSCLITISSSKRAKTKLINHKLITELGKLITDGHNGNGSGNGNGNGNGNGSGNGTVLITEKALRLVEILSTTKQGRMEICQDAALLNGVVQKMLKVSAAATEHAVTILWTVCYLFRDQTAQEAVSSSNVLTKILLLMQSNCTPAVRQMSADLLKIFRVNYKSCLASYDTKTTHIMPF</sequence>
<accession>A0ACB8JIS7</accession>
<reference evidence="2" key="1">
    <citation type="journal article" date="2023" name="Hortic. Res.">
        <title>A chromosome-level phased genome enabling allele-level studies in sweet orange: a case study on citrus Huanglongbing tolerance.</title>
        <authorList>
            <person name="Wu B."/>
            <person name="Yu Q."/>
            <person name="Deng Z."/>
            <person name="Duan Y."/>
            <person name="Luo F."/>
            <person name="Gmitter F. Jr."/>
        </authorList>
    </citation>
    <scope>NUCLEOTIDE SEQUENCE [LARGE SCALE GENOMIC DNA]</scope>
    <source>
        <strain evidence="2">cv. Valencia</strain>
    </source>
</reference>
<name>A0ACB8JIS7_CITSI</name>
<evidence type="ECO:0000313" key="2">
    <source>
        <dbReference type="Proteomes" id="UP000829398"/>
    </source>
</evidence>
<evidence type="ECO:0000313" key="1">
    <source>
        <dbReference type="EMBL" id="KAH9717717.1"/>
    </source>
</evidence>
<organism evidence="1 2">
    <name type="scientific">Citrus sinensis</name>
    <name type="common">Sweet orange</name>
    <name type="synonym">Citrus aurantium var. sinensis</name>
    <dbReference type="NCBI Taxonomy" id="2711"/>
    <lineage>
        <taxon>Eukaryota</taxon>
        <taxon>Viridiplantae</taxon>
        <taxon>Streptophyta</taxon>
        <taxon>Embryophyta</taxon>
        <taxon>Tracheophyta</taxon>
        <taxon>Spermatophyta</taxon>
        <taxon>Magnoliopsida</taxon>
        <taxon>eudicotyledons</taxon>
        <taxon>Gunneridae</taxon>
        <taxon>Pentapetalae</taxon>
        <taxon>rosids</taxon>
        <taxon>malvids</taxon>
        <taxon>Sapindales</taxon>
        <taxon>Rutaceae</taxon>
        <taxon>Aurantioideae</taxon>
        <taxon>Citrus</taxon>
    </lineage>
</organism>
<protein>
    <submittedName>
        <fullName evidence="1">U-box domain-containing protein 27</fullName>
    </submittedName>
</protein>
<proteinExistence type="predicted"/>
<dbReference type="EMBL" id="CM039176">
    <property type="protein sequence ID" value="KAH9717717.1"/>
    <property type="molecule type" value="Genomic_DNA"/>
</dbReference>